<comment type="subcellular location">
    <subcellularLocation>
        <location evidence="1">Endoplasmic reticulum</location>
    </subcellularLocation>
</comment>
<dbReference type="SUPFAM" id="SSF51735">
    <property type="entry name" value="NAD(P)-binding Rossmann-fold domains"/>
    <property type="match status" value="1"/>
</dbReference>
<evidence type="ECO:0000256" key="2">
    <source>
        <dbReference type="ARBA" id="ARBA00006484"/>
    </source>
</evidence>
<evidence type="ECO:0000256" key="3">
    <source>
        <dbReference type="ARBA" id="ARBA00022955"/>
    </source>
</evidence>
<dbReference type="GO" id="GO:0005783">
    <property type="term" value="C:endoplasmic reticulum"/>
    <property type="evidence" value="ECO:0007669"/>
    <property type="project" value="UniProtKB-SubCell"/>
</dbReference>
<dbReference type="InterPro" id="IPR020904">
    <property type="entry name" value="Sc_DH/Rdtase_CS"/>
</dbReference>
<dbReference type="Proteomes" id="UP000001307">
    <property type="component" value="Unassembled WGS sequence"/>
</dbReference>
<dbReference type="PANTHER" id="PTHR43899">
    <property type="entry name" value="RH59310P"/>
    <property type="match status" value="1"/>
</dbReference>
<dbReference type="Gene3D" id="3.40.50.720">
    <property type="entry name" value="NAD(P)-binding Rossmann-like Domain"/>
    <property type="match status" value="1"/>
</dbReference>
<dbReference type="OrthoDB" id="5545019at2759"/>
<dbReference type="GO" id="GO:0006694">
    <property type="term" value="P:steroid biosynthetic process"/>
    <property type="evidence" value="ECO:0007669"/>
    <property type="project" value="UniProtKB-KW"/>
</dbReference>
<organism evidence="5">
    <name type="scientific">Oikopleura dioica</name>
    <name type="common">Tunicate</name>
    <dbReference type="NCBI Taxonomy" id="34765"/>
    <lineage>
        <taxon>Eukaryota</taxon>
        <taxon>Metazoa</taxon>
        <taxon>Chordata</taxon>
        <taxon>Tunicata</taxon>
        <taxon>Appendicularia</taxon>
        <taxon>Copelata</taxon>
        <taxon>Oikopleuridae</taxon>
        <taxon>Oikopleura</taxon>
    </lineage>
</organism>
<keyword evidence="3" id="KW-0752">Steroid biosynthesis</keyword>
<dbReference type="PRINTS" id="PR00081">
    <property type="entry name" value="GDHRDH"/>
</dbReference>
<evidence type="ECO:0000256" key="4">
    <source>
        <dbReference type="ARBA" id="ARBA00023002"/>
    </source>
</evidence>
<comment type="similarity">
    <text evidence="2">Belongs to the short-chain dehydrogenases/reductases (SDR) family.</text>
</comment>
<dbReference type="GO" id="GO:0016491">
    <property type="term" value="F:oxidoreductase activity"/>
    <property type="evidence" value="ECO:0007669"/>
    <property type="project" value="UniProtKB-KW"/>
</dbReference>
<protein>
    <submittedName>
        <fullName evidence="5">Uncharacterized protein</fullName>
    </submittedName>
</protein>
<evidence type="ECO:0000256" key="1">
    <source>
        <dbReference type="ARBA" id="ARBA00004240"/>
    </source>
</evidence>
<sequence>MIVCPFLFLQILGGLCLLRFLYTQWRIISVYFFPKEFDFKSVARDGYALITGGAEGIGKQCALYFAKKGINLILVDFNEKKLKETTKEINENFSVSVIAKVMDLTSLADPAVYDAFEKEMLKQNIAILFNNAGIAEEKRAFWNYANSTSTGISRLISINSEVVALMTKLVLPGMLERKKGVIMHMGSAAGLSSFDANPIYAGSKAFVILFARSIRDLYPTSKTGIVHHVFYPAFIRTSLTTFITSGLKKKGHENTLESLKNVIFPTVESWFESAIKTVGNGFDNGSGGCVFFEFFANYLVSFLDTTTLQKLSDLSE</sequence>
<dbReference type="Pfam" id="PF00106">
    <property type="entry name" value="adh_short"/>
    <property type="match status" value="1"/>
</dbReference>
<dbReference type="AlphaFoldDB" id="E4XPD1"/>
<gene>
    <name evidence="5" type="ORF">GSOID_T00016896001</name>
</gene>
<dbReference type="InterPro" id="IPR051019">
    <property type="entry name" value="VLCFA-Steroid_DH"/>
</dbReference>
<keyword evidence="4" id="KW-0560">Oxidoreductase</keyword>
<keyword evidence="3" id="KW-0444">Lipid biosynthesis</keyword>
<proteinExistence type="inferred from homology"/>
<evidence type="ECO:0000313" key="6">
    <source>
        <dbReference type="Proteomes" id="UP000001307"/>
    </source>
</evidence>
<evidence type="ECO:0000313" key="5">
    <source>
        <dbReference type="EMBL" id="CBY11719.1"/>
    </source>
</evidence>
<dbReference type="PANTHER" id="PTHR43899:SF13">
    <property type="entry name" value="RH59310P"/>
    <property type="match status" value="1"/>
</dbReference>
<dbReference type="PROSITE" id="PS00061">
    <property type="entry name" value="ADH_SHORT"/>
    <property type="match status" value="1"/>
</dbReference>
<dbReference type="InParanoid" id="E4XPD1"/>
<keyword evidence="3" id="KW-0443">Lipid metabolism</keyword>
<reference evidence="5" key="1">
    <citation type="journal article" date="2010" name="Science">
        <title>Plasticity of animal genome architecture unmasked by rapid evolution of a pelagic tunicate.</title>
        <authorList>
            <person name="Denoeud F."/>
            <person name="Henriet S."/>
            <person name="Mungpakdee S."/>
            <person name="Aury J.M."/>
            <person name="Da Silva C."/>
            <person name="Brinkmann H."/>
            <person name="Mikhaleva J."/>
            <person name="Olsen L.C."/>
            <person name="Jubin C."/>
            <person name="Canestro C."/>
            <person name="Bouquet J.M."/>
            <person name="Danks G."/>
            <person name="Poulain J."/>
            <person name="Campsteijn C."/>
            <person name="Adamski M."/>
            <person name="Cross I."/>
            <person name="Yadetie F."/>
            <person name="Muffato M."/>
            <person name="Louis A."/>
            <person name="Butcher S."/>
            <person name="Tsagkogeorga G."/>
            <person name="Konrad A."/>
            <person name="Singh S."/>
            <person name="Jensen M.F."/>
            <person name="Cong E.H."/>
            <person name="Eikeseth-Otteraa H."/>
            <person name="Noel B."/>
            <person name="Anthouard V."/>
            <person name="Porcel B.M."/>
            <person name="Kachouri-Lafond R."/>
            <person name="Nishino A."/>
            <person name="Ugolini M."/>
            <person name="Chourrout P."/>
            <person name="Nishida H."/>
            <person name="Aasland R."/>
            <person name="Huzurbazar S."/>
            <person name="Westhof E."/>
            <person name="Delsuc F."/>
            <person name="Lehrach H."/>
            <person name="Reinhardt R."/>
            <person name="Weissenbach J."/>
            <person name="Roy S.W."/>
            <person name="Artiguenave F."/>
            <person name="Postlethwait J.H."/>
            <person name="Manak J.R."/>
            <person name="Thompson E.M."/>
            <person name="Jaillon O."/>
            <person name="Du Pasquier L."/>
            <person name="Boudinot P."/>
            <person name="Liberles D.A."/>
            <person name="Volff J.N."/>
            <person name="Philippe H."/>
            <person name="Lenhard B."/>
            <person name="Roest Crollius H."/>
            <person name="Wincker P."/>
            <person name="Chourrout D."/>
        </authorList>
    </citation>
    <scope>NUCLEOTIDE SEQUENCE [LARGE SCALE GENOMIC DNA]</scope>
</reference>
<dbReference type="InterPro" id="IPR002347">
    <property type="entry name" value="SDR_fam"/>
</dbReference>
<name>E4XPD1_OIKDI</name>
<keyword evidence="6" id="KW-1185">Reference proteome</keyword>
<dbReference type="EMBL" id="FN653091">
    <property type="protein sequence ID" value="CBY11719.1"/>
    <property type="molecule type" value="Genomic_DNA"/>
</dbReference>
<accession>E4XPD1</accession>
<dbReference type="InterPro" id="IPR036291">
    <property type="entry name" value="NAD(P)-bd_dom_sf"/>
</dbReference>